<keyword evidence="2" id="KW-0328">Glycosyltransferase</keyword>
<dbReference type="EMBL" id="CP035467">
    <property type="protein sequence ID" value="QCW81991.1"/>
    <property type="molecule type" value="Genomic_DNA"/>
</dbReference>
<dbReference type="InterPro" id="IPR001173">
    <property type="entry name" value="Glyco_trans_2-like"/>
</dbReference>
<evidence type="ECO:0000256" key="3">
    <source>
        <dbReference type="ARBA" id="ARBA00022679"/>
    </source>
</evidence>
<dbReference type="STRING" id="675511.GCA_000341735_01655"/>
<dbReference type="InterPro" id="IPR029044">
    <property type="entry name" value="Nucleotide-diphossugar_trans"/>
</dbReference>
<dbReference type="GO" id="GO:0016757">
    <property type="term" value="F:glycosyltransferase activity"/>
    <property type="evidence" value="ECO:0007669"/>
    <property type="project" value="UniProtKB-KW"/>
</dbReference>
<dbReference type="Pfam" id="PF00535">
    <property type="entry name" value="Glycos_transf_2"/>
    <property type="match status" value="1"/>
</dbReference>
<dbReference type="PANTHER" id="PTHR43179">
    <property type="entry name" value="RHAMNOSYLTRANSFERASE WBBL"/>
    <property type="match status" value="1"/>
</dbReference>
<accession>A0A4P9UP38</accession>
<dbReference type="CDD" id="cd00761">
    <property type="entry name" value="Glyco_tranf_GTA_type"/>
    <property type="match status" value="1"/>
</dbReference>
<dbReference type="OrthoDB" id="9781367at2"/>
<dbReference type="RefSeq" id="WP_017840210.1">
    <property type="nucleotide sequence ID" value="NZ_CP035467.1"/>
</dbReference>
<comment type="similarity">
    <text evidence="1">Belongs to the glycosyltransferase 2 family.</text>
</comment>
<evidence type="ECO:0000256" key="2">
    <source>
        <dbReference type="ARBA" id="ARBA00022676"/>
    </source>
</evidence>
<sequence length="313" mass="35858">MQNKRITLAFCTFNRAERLDKLVVAIRQQSASLPFEILAINNNSSDNTLEELERLAHLPGPHLRFVTEHVQGIVAARNRAIEESLNSDIMIFIDDDEIPQPGLIESAVNSILNDGAECVGGRVEMDFSTHKRPSWLTDDLLGFLAAIDYGNQSFQIKYDTTPIWTANIAYDMRIFRANPDLRFDHRYDRKGKIGGGEDAAMFRSWLKQNRRIFYNPDMCVLHDVEPWRLKRSYFIKLHYRSGLRRALNELPDYPRTFLGIPPFMVGQLMKHCLKTVSMFLTGNSGVLRQAMNASHAFGMIVGYRKRKSLICTS</sequence>
<dbReference type="AlphaFoldDB" id="A0A4P9UP38"/>
<evidence type="ECO:0000313" key="6">
    <source>
        <dbReference type="Proteomes" id="UP000305881"/>
    </source>
</evidence>
<dbReference type="PANTHER" id="PTHR43179:SF12">
    <property type="entry name" value="GALACTOFURANOSYLTRANSFERASE GLFT2"/>
    <property type="match status" value="1"/>
</dbReference>
<reference evidence="6" key="1">
    <citation type="journal article" date="2019" name="J. Bacteriol.">
        <title>A Mutagenic Screen Identifies a TonB-Dependent Receptor Required for the Lanthanide Metal Switch in the Type I Methanotroph 'Methylotuvimicrobium buryatense' 5GB1C.</title>
        <authorList>
            <person name="Groom J.D."/>
            <person name="Ford S.M."/>
            <person name="Pesesky M.W."/>
            <person name="Lidstrom M.E."/>
        </authorList>
    </citation>
    <scope>NUCLEOTIDE SEQUENCE [LARGE SCALE GENOMIC DNA]</scope>
    <source>
        <strain evidence="6">5GB1C</strain>
    </source>
</reference>
<dbReference type="SUPFAM" id="SSF53448">
    <property type="entry name" value="Nucleotide-diphospho-sugar transferases"/>
    <property type="match status" value="1"/>
</dbReference>
<dbReference type="Gene3D" id="3.90.550.10">
    <property type="entry name" value="Spore Coat Polysaccharide Biosynthesis Protein SpsA, Chain A"/>
    <property type="match status" value="1"/>
</dbReference>
<feature type="domain" description="Glycosyltransferase 2-like" evidence="4">
    <location>
        <begin position="11"/>
        <end position="175"/>
    </location>
</feature>
<evidence type="ECO:0000313" key="5">
    <source>
        <dbReference type="EMBL" id="QCW81991.1"/>
    </source>
</evidence>
<dbReference type="Proteomes" id="UP000305881">
    <property type="component" value="Chromosome"/>
</dbReference>
<gene>
    <name evidence="5" type="ORF">EQU24_06795</name>
</gene>
<name>A0A4P9UP38_METBY</name>
<protein>
    <submittedName>
        <fullName evidence="5">Glycosyltransferase family 2 protein</fullName>
    </submittedName>
</protein>
<keyword evidence="6" id="KW-1185">Reference proteome</keyword>
<evidence type="ECO:0000259" key="4">
    <source>
        <dbReference type="Pfam" id="PF00535"/>
    </source>
</evidence>
<organism evidence="5 6">
    <name type="scientific">Methylotuvimicrobium buryatense</name>
    <name type="common">Methylomicrobium buryatense</name>
    <dbReference type="NCBI Taxonomy" id="95641"/>
    <lineage>
        <taxon>Bacteria</taxon>
        <taxon>Pseudomonadati</taxon>
        <taxon>Pseudomonadota</taxon>
        <taxon>Gammaproteobacteria</taxon>
        <taxon>Methylococcales</taxon>
        <taxon>Methylococcaceae</taxon>
        <taxon>Methylotuvimicrobium</taxon>
    </lineage>
</organism>
<evidence type="ECO:0000256" key="1">
    <source>
        <dbReference type="ARBA" id="ARBA00006739"/>
    </source>
</evidence>
<dbReference type="KEGG" id="mbur:EQU24_06795"/>
<proteinExistence type="inferred from homology"/>
<keyword evidence="3" id="KW-0808">Transferase</keyword>